<proteinExistence type="predicted"/>
<name>A0ABN5F7H8_9FLAO</name>
<evidence type="ECO:0008006" key="3">
    <source>
        <dbReference type="Google" id="ProtNLM"/>
    </source>
</evidence>
<dbReference type="Proteomes" id="UP000232721">
    <property type="component" value="Chromosome"/>
</dbReference>
<dbReference type="EMBL" id="CP019336">
    <property type="protein sequence ID" value="AUC23458.1"/>
    <property type="molecule type" value="Genomic_DNA"/>
</dbReference>
<evidence type="ECO:0000313" key="1">
    <source>
        <dbReference type="EMBL" id="AUC23458.1"/>
    </source>
</evidence>
<dbReference type="Pfam" id="PF14281">
    <property type="entry name" value="PDDEXK_4"/>
    <property type="match status" value="1"/>
</dbReference>
<accession>A0ABN5F7H8</accession>
<evidence type="ECO:0000313" key="2">
    <source>
        <dbReference type="Proteomes" id="UP000232721"/>
    </source>
</evidence>
<sequence length="381" mass="44626">MKIEELQKFIKENKIPKIKGKPKTFLGIAKQPHYENVLSNIYAFYFNVNEVHKLYDLFIVSLQELIAKKLIDTDLTKDISFSEGFEIETEYTTKKGGRIDLLLTSENEAIIIENKVYHLLNNDLKDYWNSIDGLVTKKIGIVLSLNPILEIKHKHFINITHLELFNSVMSNLGNYLLEANDKYLVFLKDLYQNITNLSKSFMEKKDLEFYFKNKEEINQIVEFKDTVLDHVISELRIVGDSIEDVDTNIPRRSSDAGKRYCYLKSKINSNLMITIVFRDLLLKDEMYIVVEFKGAALKNKAQYNVVEFTAEEKEILVEGFENSTNNYWAHFAIKRYDLKQDEILNLSDFISRALKDDYLLAVYRKLNEYMLVQKKEKELVG</sequence>
<dbReference type="RefSeq" id="WP_208889494.1">
    <property type="nucleotide sequence ID" value="NZ_CP019336.1"/>
</dbReference>
<dbReference type="InterPro" id="IPR029470">
    <property type="entry name" value="PDDEXK_4"/>
</dbReference>
<gene>
    <name evidence="1" type="ORF">BTO15_15705</name>
</gene>
<protein>
    <recommendedName>
        <fullName evidence="3">PD-(D/E)XK nuclease superfamily protein</fullName>
    </recommendedName>
</protein>
<reference evidence="1 2" key="1">
    <citation type="submission" date="2017-02" db="EMBL/GenBank/DDBJ databases">
        <title>Trade-off between light-utilization and light-protection in marine flavobacteria.</title>
        <authorList>
            <person name="Kumagai Y."/>
            <person name="Yoshizawa S."/>
            <person name="Kogure K."/>
            <person name="Iwasaki W."/>
        </authorList>
    </citation>
    <scope>NUCLEOTIDE SEQUENCE [LARGE SCALE GENOMIC DNA]</scope>
    <source>
        <strain evidence="1 2">KCTC 23670</strain>
    </source>
</reference>
<keyword evidence="2" id="KW-1185">Reference proteome</keyword>
<organism evidence="1 2">
    <name type="scientific">Polaribacter sejongensis</name>
    <dbReference type="NCBI Taxonomy" id="985043"/>
    <lineage>
        <taxon>Bacteria</taxon>
        <taxon>Pseudomonadati</taxon>
        <taxon>Bacteroidota</taxon>
        <taxon>Flavobacteriia</taxon>
        <taxon>Flavobacteriales</taxon>
        <taxon>Flavobacteriaceae</taxon>
    </lineage>
</organism>